<reference evidence="4" key="1">
    <citation type="journal article" date="2015" name="Nature">
        <title>Complex archaea that bridge the gap between prokaryotes and eukaryotes.</title>
        <authorList>
            <person name="Spang A."/>
            <person name="Saw J.H."/>
            <person name="Jorgensen S.L."/>
            <person name="Zaremba-Niedzwiedzka K."/>
            <person name="Martijn J."/>
            <person name="Lind A.E."/>
            <person name="van Eijk R."/>
            <person name="Schleper C."/>
            <person name="Guy L."/>
            <person name="Ettema T.J."/>
        </authorList>
    </citation>
    <scope>NUCLEOTIDE SEQUENCE</scope>
</reference>
<name>A0A0F9TFC1_9ZZZZ</name>
<sequence>MLKGGVPGNKVSLIIVPIIAAAGLTIPKSSTRAITSPSGTADSMEVLAPVTFPSEELKEIVSKNNACIIWGGALETAPADNILIEIERPLHMDPIGLMIPSILTKKLSLGVKKLVLDIPVGQGTKFPTPDKGRLFAYLFKEIAANVGIEAECALTLAHQPIGHAVGPALEAREALILLKDYSAGPNSLIEKSTDLAGILLEMGGKAQKGEGQLLAKDILRSGKAFRKMMQIIEAQGGDPNISPDDIEVGPFVKECFATKNGYIVEVNNSFVNQIAKAAGCPSSKSSGVEIIKKQGAKIKEGEIIFRIYSHSESKLRKAVKIYNSTGGPIRLGGMIIERI</sequence>
<dbReference type="Pfam" id="PF00591">
    <property type="entry name" value="Glycos_transf_3"/>
    <property type="match status" value="1"/>
</dbReference>
<protein>
    <recommendedName>
        <fullName evidence="3">Pyrimidine nucleoside phosphorylase C-terminal domain-containing protein</fullName>
    </recommendedName>
</protein>
<dbReference type="GO" id="GO:0006206">
    <property type="term" value="P:pyrimidine nucleobase metabolic process"/>
    <property type="evidence" value="ECO:0007669"/>
    <property type="project" value="InterPro"/>
</dbReference>
<accession>A0A0F9TFC1</accession>
<dbReference type="InterPro" id="IPR013102">
    <property type="entry name" value="PYNP_C"/>
</dbReference>
<evidence type="ECO:0000313" key="4">
    <source>
        <dbReference type="EMBL" id="KKN40153.1"/>
    </source>
</evidence>
<dbReference type="InterPro" id="IPR036566">
    <property type="entry name" value="PYNP-like_C_sf"/>
</dbReference>
<dbReference type="Pfam" id="PF07831">
    <property type="entry name" value="PYNP_C"/>
    <property type="match status" value="1"/>
</dbReference>
<proteinExistence type="predicted"/>
<dbReference type="GO" id="GO:0006213">
    <property type="term" value="P:pyrimidine nucleoside metabolic process"/>
    <property type="evidence" value="ECO:0007669"/>
    <property type="project" value="InterPro"/>
</dbReference>
<dbReference type="GO" id="GO:0005829">
    <property type="term" value="C:cytosol"/>
    <property type="evidence" value="ECO:0007669"/>
    <property type="project" value="TreeGrafter"/>
</dbReference>
<dbReference type="PANTHER" id="PTHR10515">
    <property type="entry name" value="THYMIDINE PHOSPHORYLASE"/>
    <property type="match status" value="1"/>
</dbReference>
<keyword evidence="1" id="KW-0328">Glycosyltransferase</keyword>
<feature type="domain" description="Pyrimidine nucleoside phosphorylase C-terminal" evidence="3">
    <location>
        <begin position="262"/>
        <end position="327"/>
    </location>
</feature>
<evidence type="ECO:0000256" key="2">
    <source>
        <dbReference type="ARBA" id="ARBA00022679"/>
    </source>
</evidence>
<gene>
    <name evidence="4" type="ORF">LCGC14_0736170</name>
</gene>
<dbReference type="Gene3D" id="3.90.1170.30">
    <property type="entry name" value="Pyrimidine nucleoside phosphorylase-like, C-terminal domain"/>
    <property type="match status" value="1"/>
</dbReference>
<dbReference type="AlphaFoldDB" id="A0A0F9TFC1"/>
<dbReference type="InterPro" id="IPR000053">
    <property type="entry name" value="Thymidine/pyrmidine_PPase"/>
</dbReference>
<dbReference type="GO" id="GO:0006196">
    <property type="term" value="P:AMP catabolic process"/>
    <property type="evidence" value="ECO:0007669"/>
    <property type="project" value="TreeGrafter"/>
</dbReference>
<dbReference type="GO" id="GO:0016763">
    <property type="term" value="F:pentosyltransferase activity"/>
    <property type="evidence" value="ECO:0007669"/>
    <property type="project" value="InterPro"/>
</dbReference>
<keyword evidence="2" id="KW-0808">Transferase</keyword>
<evidence type="ECO:0000256" key="1">
    <source>
        <dbReference type="ARBA" id="ARBA00022676"/>
    </source>
</evidence>
<organism evidence="4">
    <name type="scientific">marine sediment metagenome</name>
    <dbReference type="NCBI Taxonomy" id="412755"/>
    <lineage>
        <taxon>unclassified sequences</taxon>
        <taxon>metagenomes</taxon>
        <taxon>ecological metagenomes</taxon>
    </lineage>
</organism>
<dbReference type="EMBL" id="LAZR01001721">
    <property type="protein sequence ID" value="KKN40153.1"/>
    <property type="molecule type" value="Genomic_DNA"/>
</dbReference>
<dbReference type="Gene3D" id="3.40.1030.10">
    <property type="entry name" value="Nucleoside phosphorylase/phosphoribosyltransferase catalytic domain"/>
    <property type="match status" value="1"/>
</dbReference>
<dbReference type="SMART" id="SM00941">
    <property type="entry name" value="PYNP_C"/>
    <property type="match status" value="1"/>
</dbReference>
<dbReference type="InterPro" id="IPR035902">
    <property type="entry name" value="Nuc_phospho_transferase"/>
</dbReference>
<dbReference type="SUPFAM" id="SSF52418">
    <property type="entry name" value="Nucleoside phosphorylase/phosphoribosyltransferase catalytic domain"/>
    <property type="match status" value="1"/>
</dbReference>
<evidence type="ECO:0000259" key="3">
    <source>
        <dbReference type="SMART" id="SM00941"/>
    </source>
</evidence>
<comment type="caution">
    <text evidence="4">The sequence shown here is derived from an EMBL/GenBank/DDBJ whole genome shotgun (WGS) entry which is preliminary data.</text>
</comment>
<dbReference type="InterPro" id="IPR000312">
    <property type="entry name" value="Glycosyl_Trfase_fam3"/>
</dbReference>
<dbReference type="PANTHER" id="PTHR10515:SF0">
    <property type="entry name" value="THYMIDINE PHOSPHORYLASE"/>
    <property type="match status" value="1"/>
</dbReference>
<dbReference type="SUPFAM" id="SSF54680">
    <property type="entry name" value="Pyrimidine nucleoside phosphorylase C-terminal domain"/>
    <property type="match status" value="1"/>
</dbReference>
<dbReference type="GO" id="GO:0004645">
    <property type="term" value="F:1,4-alpha-oligoglucan phosphorylase activity"/>
    <property type="evidence" value="ECO:0007669"/>
    <property type="project" value="InterPro"/>
</dbReference>